<keyword evidence="1" id="KW-0808">Transferase</keyword>
<dbReference type="InterPro" id="IPR024551">
    <property type="entry name" value="AspAT_Ic"/>
</dbReference>
<keyword evidence="2" id="KW-1185">Reference proteome</keyword>
<protein>
    <submittedName>
        <fullName evidence="1">DNA-binding transcriptional regulator, MocR family, contains an aminotransferase domain</fullName>
    </submittedName>
</protein>
<dbReference type="PANTHER" id="PTHR43799">
    <property type="entry name" value="AMINOTRANSFERASE, PUTATIVE-RELATED"/>
    <property type="match status" value="1"/>
</dbReference>
<dbReference type="Pfam" id="PF12897">
    <property type="entry name" value="Asp_aminotransf"/>
    <property type="match status" value="1"/>
</dbReference>
<dbReference type="Gene3D" id="3.90.1150.10">
    <property type="entry name" value="Aspartate Aminotransferase, domain 1"/>
    <property type="match status" value="1"/>
</dbReference>
<evidence type="ECO:0000313" key="2">
    <source>
        <dbReference type="Proteomes" id="UP000191040"/>
    </source>
</evidence>
<dbReference type="InterPro" id="IPR015424">
    <property type="entry name" value="PyrdxlP-dep_Trfase"/>
</dbReference>
<gene>
    <name evidence="1" type="ORF">SAMN06295964_2767</name>
</gene>
<dbReference type="AlphaFoldDB" id="A0A1T4Z6R8"/>
<evidence type="ECO:0000313" key="1">
    <source>
        <dbReference type="EMBL" id="SKB09568.1"/>
    </source>
</evidence>
<dbReference type="OrthoDB" id="9802328at2"/>
<proteinExistence type="predicted"/>
<dbReference type="RefSeq" id="WP_078700691.1">
    <property type="nucleotide sequence ID" value="NZ_LT796768.1"/>
</dbReference>
<organism evidence="1 2">
    <name type="scientific">Aeromicrobium choanae</name>
    <dbReference type="NCBI Taxonomy" id="1736691"/>
    <lineage>
        <taxon>Bacteria</taxon>
        <taxon>Bacillati</taxon>
        <taxon>Actinomycetota</taxon>
        <taxon>Actinomycetes</taxon>
        <taxon>Propionibacteriales</taxon>
        <taxon>Nocardioidaceae</taxon>
        <taxon>Aeromicrobium</taxon>
    </lineage>
</organism>
<keyword evidence="1" id="KW-0238">DNA-binding</keyword>
<dbReference type="InterPro" id="IPR015421">
    <property type="entry name" value="PyrdxlP-dep_Trfase_major"/>
</dbReference>
<dbReference type="InterPro" id="IPR015422">
    <property type="entry name" value="PyrdxlP-dep_Trfase_small"/>
</dbReference>
<dbReference type="EMBL" id="LT796768">
    <property type="protein sequence ID" value="SKB09568.1"/>
    <property type="molecule type" value="Genomic_DNA"/>
</dbReference>
<reference evidence="2" key="1">
    <citation type="submission" date="2017-02" db="EMBL/GenBank/DDBJ databases">
        <authorList>
            <person name="Varghese N."/>
            <person name="Submissions S."/>
        </authorList>
    </citation>
    <scope>NUCLEOTIDE SEQUENCE [LARGE SCALE GENOMIC DNA]</scope>
    <source>
        <strain evidence="2">9H-4</strain>
    </source>
</reference>
<dbReference type="SUPFAM" id="SSF53383">
    <property type="entry name" value="PLP-dependent transferases"/>
    <property type="match status" value="1"/>
</dbReference>
<dbReference type="Gene3D" id="3.40.640.10">
    <property type="entry name" value="Type I PLP-dependent aspartate aminotransferase-like (Major domain)"/>
    <property type="match status" value="1"/>
</dbReference>
<dbReference type="Proteomes" id="UP000191040">
    <property type="component" value="Chromosome I"/>
</dbReference>
<dbReference type="GO" id="GO:0004069">
    <property type="term" value="F:L-aspartate:2-oxoglutarate aminotransferase activity"/>
    <property type="evidence" value="ECO:0007669"/>
    <property type="project" value="InterPro"/>
</dbReference>
<accession>A0A1T4Z6R8</accession>
<sequence>MTLDSLSRDQLDAFLAEQQQAYADLQQAGLKLDITRGKPSADQLDLSEGLLTTPVEDHVSDGVDVRNYGGGTGLAELRAIFAELLGVPVDQLVAGNNASLSMMHDSIVFAMLHGTPGGSPWKDGPVKFLCPSPGYDRHFAICEHLGIEMIPVAMLEDGPDMAAVREHVADPAVKGIWIVPTYANPTGAVVSEQVAAELASLDTAAGDFRIFWDNAYAVHDLTDQHVKSADIVGLCSAAGHPDRPLMFASTSKITLAGSGVSFLAGSPDNVAWYLSHTAVRTIGPDKVNQLRHARFLGSPQGVLDLMARHREILAPKFEAVLRILSERLGPHDVATWTTPKGGYFVSLDVVDGTASRVVRLAKEAGISLTPAGASFPYGKDPRDRNIRIAPSFPPMAELTQAMEGLATCVLLAAAEKAVSA</sequence>
<dbReference type="GO" id="GO:0003677">
    <property type="term" value="F:DNA binding"/>
    <property type="evidence" value="ECO:0007669"/>
    <property type="project" value="UniProtKB-KW"/>
</dbReference>
<keyword evidence="1" id="KW-0032">Aminotransferase</keyword>
<dbReference type="CDD" id="cd00609">
    <property type="entry name" value="AAT_like"/>
    <property type="match status" value="1"/>
</dbReference>
<name>A0A1T4Z6R8_9ACTN</name>
<dbReference type="PANTHER" id="PTHR43799:SF1">
    <property type="entry name" value="ASPARTATE AMINOTRANSFERASE"/>
    <property type="match status" value="1"/>
</dbReference>
<dbReference type="STRING" id="1736691.SAMN06295964_2767"/>